<dbReference type="InterPro" id="IPR014044">
    <property type="entry name" value="CAP_dom"/>
</dbReference>
<dbReference type="Gene3D" id="3.40.33.10">
    <property type="entry name" value="CAP"/>
    <property type="match status" value="1"/>
</dbReference>
<evidence type="ECO:0000256" key="1">
    <source>
        <dbReference type="SAM" id="MobiDB-lite"/>
    </source>
</evidence>
<dbReference type="SUPFAM" id="SSF55797">
    <property type="entry name" value="PR-1-like"/>
    <property type="match status" value="1"/>
</dbReference>
<evidence type="ECO:0000256" key="2">
    <source>
        <dbReference type="SAM" id="Phobius"/>
    </source>
</evidence>
<organism evidence="4 5">
    <name type="scientific">Candidatus Curtissbacteria bacterium RIFCSPHIGHO2_02_FULL_42_15</name>
    <dbReference type="NCBI Taxonomy" id="1797716"/>
    <lineage>
        <taxon>Bacteria</taxon>
        <taxon>Candidatus Curtissiibacteriota</taxon>
    </lineage>
</organism>
<evidence type="ECO:0000313" key="4">
    <source>
        <dbReference type="EMBL" id="OGD91144.1"/>
    </source>
</evidence>
<feature type="region of interest" description="Disordered" evidence="1">
    <location>
        <begin position="154"/>
        <end position="192"/>
    </location>
</feature>
<feature type="transmembrane region" description="Helical" evidence="2">
    <location>
        <begin position="254"/>
        <end position="273"/>
    </location>
</feature>
<comment type="caution">
    <text evidence="4">The sequence shown here is derived from an EMBL/GenBank/DDBJ whole genome shotgun (WGS) entry which is preliminary data.</text>
</comment>
<feature type="transmembrane region" description="Helical" evidence="2">
    <location>
        <begin position="223"/>
        <end position="242"/>
    </location>
</feature>
<dbReference type="InterPro" id="IPR035940">
    <property type="entry name" value="CAP_sf"/>
</dbReference>
<proteinExistence type="predicted"/>
<gene>
    <name evidence="4" type="ORF">A3D07_02305</name>
</gene>
<dbReference type="EMBL" id="MFBF01000025">
    <property type="protein sequence ID" value="OGD91144.1"/>
    <property type="molecule type" value="Genomic_DNA"/>
</dbReference>
<accession>A0A1F5GH13</accession>
<dbReference type="AlphaFoldDB" id="A0A1F5GH13"/>
<keyword evidence="2" id="KW-0812">Transmembrane</keyword>
<keyword evidence="2" id="KW-1133">Transmembrane helix</keyword>
<sequence length="278" mass="29629">MIKLKAPQILGQVMFSADQIIALTNAKRAQSGLGVLSSNGQLAQAASAKAQDMYAADYWAHNSPSGKTPWNFITTAGYRYLYAGENLARDFSDASSVVDAWMASPSHRSNMLDTNFKEIGVAVASGDLEGREVILVVQMFGTPVSQIPTQQPLVQASPVPSPQPSPAQVAQVKEKPPSAPSPSPKVSPSPTPVSVAVELPSLETAQNTQSTVLASRQFSLVKGVSFGLVGFVFLLFALEIIYTLRKNHLRLRSGVLAHLAILAFILLAIWYAVAGAVL</sequence>
<protein>
    <recommendedName>
        <fullName evidence="3">SCP domain-containing protein</fullName>
    </recommendedName>
</protein>
<dbReference type="PANTHER" id="PTHR31157:SF1">
    <property type="entry name" value="SCP DOMAIN-CONTAINING PROTEIN"/>
    <property type="match status" value="1"/>
</dbReference>
<dbReference type="STRING" id="1797716.A3D07_02305"/>
<keyword evidence="2" id="KW-0472">Membrane</keyword>
<name>A0A1F5GH13_9BACT</name>
<evidence type="ECO:0000259" key="3">
    <source>
        <dbReference type="Pfam" id="PF00188"/>
    </source>
</evidence>
<feature type="compositionally biased region" description="Pro residues" evidence="1">
    <location>
        <begin position="177"/>
        <end position="191"/>
    </location>
</feature>
<dbReference type="CDD" id="cd05379">
    <property type="entry name" value="CAP_bacterial"/>
    <property type="match status" value="1"/>
</dbReference>
<dbReference type="PANTHER" id="PTHR31157">
    <property type="entry name" value="SCP DOMAIN-CONTAINING PROTEIN"/>
    <property type="match status" value="1"/>
</dbReference>
<dbReference type="Pfam" id="PF00188">
    <property type="entry name" value="CAP"/>
    <property type="match status" value="1"/>
</dbReference>
<evidence type="ECO:0000313" key="5">
    <source>
        <dbReference type="Proteomes" id="UP000177124"/>
    </source>
</evidence>
<dbReference type="Proteomes" id="UP000177124">
    <property type="component" value="Unassembled WGS sequence"/>
</dbReference>
<feature type="domain" description="SCP" evidence="3">
    <location>
        <begin position="22"/>
        <end position="137"/>
    </location>
</feature>
<reference evidence="4 5" key="1">
    <citation type="journal article" date="2016" name="Nat. Commun.">
        <title>Thousands of microbial genomes shed light on interconnected biogeochemical processes in an aquifer system.</title>
        <authorList>
            <person name="Anantharaman K."/>
            <person name="Brown C.T."/>
            <person name="Hug L.A."/>
            <person name="Sharon I."/>
            <person name="Castelle C.J."/>
            <person name="Probst A.J."/>
            <person name="Thomas B.C."/>
            <person name="Singh A."/>
            <person name="Wilkins M.J."/>
            <person name="Karaoz U."/>
            <person name="Brodie E.L."/>
            <person name="Williams K.H."/>
            <person name="Hubbard S.S."/>
            <person name="Banfield J.F."/>
        </authorList>
    </citation>
    <scope>NUCLEOTIDE SEQUENCE [LARGE SCALE GENOMIC DNA]</scope>
</reference>